<sequence length="176" mass="20287">MAQAEDNSDTQQSRLEILRKKILVSQMLIVTAVIINVGGIVLAVSFILGLNDTITRSAGLDNLAQLESMYEQFQQGETLNRDLKAQLRSLEQQRTQEFTLNQQSIQDLADTSFENENQYQLFYRLLKVNIYLFSSQMVGANSWFEVYGQEIDQAIERSLSRQLQLLRIRKLYEDNA</sequence>
<gene>
    <name evidence="2" type="ORF">COC19_08700</name>
</gene>
<keyword evidence="1" id="KW-0812">Transmembrane</keyword>
<proteinExistence type="predicted"/>
<feature type="transmembrane region" description="Helical" evidence="1">
    <location>
        <begin position="22"/>
        <end position="48"/>
    </location>
</feature>
<dbReference type="AlphaFoldDB" id="A0A2A4MER9"/>
<protein>
    <submittedName>
        <fullName evidence="2">Uncharacterized protein</fullName>
    </submittedName>
</protein>
<dbReference type="EMBL" id="NVQR01000170">
    <property type="protein sequence ID" value="PCH58214.1"/>
    <property type="molecule type" value="Genomic_DNA"/>
</dbReference>
<evidence type="ECO:0000256" key="1">
    <source>
        <dbReference type="SAM" id="Phobius"/>
    </source>
</evidence>
<organism evidence="2 3">
    <name type="scientific">SAR86 cluster bacterium</name>
    <dbReference type="NCBI Taxonomy" id="2030880"/>
    <lineage>
        <taxon>Bacteria</taxon>
        <taxon>Pseudomonadati</taxon>
        <taxon>Pseudomonadota</taxon>
        <taxon>Gammaproteobacteria</taxon>
        <taxon>SAR86 cluster</taxon>
    </lineage>
</organism>
<reference evidence="3" key="1">
    <citation type="submission" date="2017-08" db="EMBL/GenBank/DDBJ databases">
        <title>A dynamic microbial community with high functional redundancy inhabits the cold, oxic subseafloor aquifer.</title>
        <authorList>
            <person name="Tully B.J."/>
            <person name="Wheat C.G."/>
            <person name="Glazer B.T."/>
            <person name="Huber J.A."/>
        </authorList>
    </citation>
    <scope>NUCLEOTIDE SEQUENCE [LARGE SCALE GENOMIC DNA]</scope>
</reference>
<dbReference type="Proteomes" id="UP000218172">
    <property type="component" value="Unassembled WGS sequence"/>
</dbReference>
<comment type="caution">
    <text evidence="2">The sequence shown here is derived from an EMBL/GenBank/DDBJ whole genome shotgun (WGS) entry which is preliminary data.</text>
</comment>
<name>A0A2A4MER9_9GAMM</name>
<keyword evidence="1" id="KW-0472">Membrane</keyword>
<accession>A0A2A4MER9</accession>
<evidence type="ECO:0000313" key="3">
    <source>
        <dbReference type="Proteomes" id="UP000218172"/>
    </source>
</evidence>
<evidence type="ECO:0000313" key="2">
    <source>
        <dbReference type="EMBL" id="PCH58214.1"/>
    </source>
</evidence>
<keyword evidence="1" id="KW-1133">Transmembrane helix</keyword>